<sequence>MIENRENYAAELKAVGSGDGSVTDLAGAALLLSSLDRPGVSLQKYEHHLKILTLDLKGMNITSQSATHRAKALIDVLYARHEYTGNKEFYEDLQNANLMSVIDTRKGLPVSLSILYIHAARSQGWHIEGLNFPQHFLIRLCGASSAAAGQVIIDPFNDGKILNAKDLREMIQDFKGLEYKKPDLKPEYYEAITDRQILVRLLENIKIRCLKVSDLGQAINILMRLVLIDPEDIQHHYELGMLLAHVGRNGPARESLTYCRNNIDKITQNDLIEQQVINTLLDLDKQDLESKRSNVLKLPEIE</sequence>
<dbReference type="Pfam" id="PF13369">
    <property type="entry name" value="Transglut_core2"/>
    <property type="match status" value="1"/>
</dbReference>
<feature type="domain" description="Protein SirB1 N-terminal" evidence="1">
    <location>
        <begin position="44"/>
        <end position="202"/>
    </location>
</feature>
<dbReference type="SUPFAM" id="SSF48452">
    <property type="entry name" value="TPR-like"/>
    <property type="match status" value="1"/>
</dbReference>
<reference evidence="2" key="1">
    <citation type="submission" date="2018-06" db="EMBL/GenBank/DDBJ databases">
        <authorList>
            <person name="Zhirakovskaya E."/>
        </authorList>
    </citation>
    <scope>NUCLEOTIDE SEQUENCE</scope>
</reference>
<organism evidence="2">
    <name type="scientific">hydrothermal vent metagenome</name>
    <dbReference type="NCBI Taxonomy" id="652676"/>
    <lineage>
        <taxon>unclassified sequences</taxon>
        <taxon>metagenomes</taxon>
        <taxon>ecological metagenomes</taxon>
    </lineage>
</organism>
<dbReference type="InterPro" id="IPR011990">
    <property type="entry name" value="TPR-like_helical_dom_sf"/>
</dbReference>
<dbReference type="PANTHER" id="PTHR31350">
    <property type="entry name" value="SI:DKEY-261L7.2"/>
    <property type="match status" value="1"/>
</dbReference>
<accession>A0A3B1AP88</accession>
<gene>
    <name evidence="2" type="ORF">MNBD_ALPHA03-670</name>
</gene>
<dbReference type="AlphaFoldDB" id="A0A3B1AP88"/>
<evidence type="ECO:0000259" key="1">
    <source>
        <dbReference type="Pfam" id="PF13369"/>
    </source>
</evidence>
<dbReference type="PANTHER" id="PTHR31350:SF21">
    <property type="entry name" value="F-BOX ONLY PROTEIN 21"/>
    <property type="match status" value="1"/>
</dbReference>
<proteinExistence type="predicted"/>
<dbReference type="InterPro" id="IPR032698">
    <property type="entry name" value="SirB1_N"/>
</dbReference>
<evidence type="ECO:0000313" key="2">
    <source>
        <dbReference type="EMBL" id="VAX05562.1"/>
    </source>
</evidence>
<name>A0A3B1AP88_9ZZZZ</name>
<dbReference type="EMBL" id="UOFW01000140">
    <property type="protein sequence ID" value="VAX05562.1"/>
    <property type="molecule type" value="Genomic_DNA"/>
</dbReference>
<protein>
    <recommendedName>
        <fullName evidence="1">Protein SirB1 N-terminal domain-containing protein</fullName>
    </recommendedName>
</protein>